<organism evidence="1 2">
    <name type="scientific">Achromobacter insuavis</name>
    <dbReference type="NCBI Taxonomy" id="1287735"/>
    <lineage>
        <taxon>Bacteria</taxon>
        <taxon>Pseudomonadati</taxon>
        <taxon>Pseudomonadota</taxon>
        <taxon>Betaproteobacteria</taxon>
        <taxon>Burkholderiales</taxon>
        <taxon>Alcaligenaceae</taxon>
        <taxon>Achromobacter</taxon>
    </lineage>
</organism>
<dbReference type="RefSeq" id="WP_054431868.1">
    <property type="nucleotide sequence ID" value="NZ_CADIJR010000018.1"/>
</dbReference>
<sequence>MTIPTIPAGSELRVQGEQGPLRIPFDAVMAYHGHGALAMLALIFQGLRGALARLEEGGAPVPRGELSVVSGHPGPGVRDAIEFATRAVTRGCYRIDLSLPEARYSQAADKSYSFWLARGERRVQAVLREGVLPPEFFALLGNPAPEAQREHARLRARIAETVLGQAPEALFVFNQLDQAVTAP</sequence>
<dbReference type="Proteomes" id="UP000507979">
    <property type="component" value="Unassembled WGS sequence"/>
</dbReference>
<reference evidence="1 2" key="1">
    <citation type="submission" date="2020-04" db="EMBL/GenBank/DDBJ databases">
        <authorList>
            <person name="De Canck E."/>
        </authorList>
    </citation>
    <scope>NUCLEOTIDE SEQUENCE [LARGE SCALE GENOMIC DNA]</scope>
    <source>
        <strain evidence="1 2">LMG 26845</strain>
    </source>
</reference>
<dbReference type="EMBL" id="CADIJR010000018">
    <property type="protein sequence ID" value="CAB3645395.1"/>
    <property type="molecule type" value="Genomic_DNA"/>
</dbReference>
<dbReference type="AlphaFoldDB" id="A0A6J4ZX67"/>
<proteinExistence type="predicted"/>
<evidence type="ECO:0000313" key="1">
    <source>
        <dbReference type="EMBL" id="CAB3645395.1"/>
    </source>
</evidence>
<accession>A0A6J4ZX67</accession>
<dbReference type="GeneID" id="92898273"/>
<protein>
    <recommendedName>
        <fullName evidence="3">Formylmethanofuran dehydrogenase subunit E domain-containing protein</fullName>
    </recommendedName>
</protein>
<evidence type="ECO:0000313" key="2">
    <source>
        <dbReference type="Proteomes" id="UP000507979"/>
    </source>
</evidence>
<keyword evidence="2" id="KW-1185">Reference proteome</keyword>
<evidence type="ECO:0008006" key="3">
    <source>
        <dbReference type="Google" id="ProtNLM"/>
    </source>
</evidence>
<name>A0A6J4ZX67_9BURK</name>
<gene>
    <name evidence="1" type="ORF">LMG26845_02414</name>
</gene>